<reference evidence="1 2" key="1">
    <citation type="submission" date="2019-12" db="EMBL/GenBank/DDBJ databases">
        <authorList>
            <person name="Alioto T."/>
            <person name="Alioto T."/>
            <person name="Gomez Garrido J."/>
        </authorList>
    </citation>
    <scope>NUCLEOTIDE SEQUENCE [LARGE SCALE GENOMIC DNA]</scope>
</reference>
<dbReference type="EMBL" id="CACTIH010005473">
    <property type="protein sequence ID" value="CAA2994397.1"/>
    <property type="molecule type" value="Genomic_DNA"/>
</dbReference>
<proteinExistence type="predicted"/>
<keyword evidence="2" id="KW-1185">Reference proteome</keyword>
<sequence>MRRKYQNPLVETCTMAGDMSTSHMGLVWIVRNVEETPIATVPCQNSLAVIGKKGEQPYSFCSHYNTSTYIGDIVPLGDRKSECFKRMDVVMRSSTYVEEAT</sequence>
<name>A0A8S0SN82_OLEEU</name>
<dbReference type="Gramene" id="OE9A008206T1">
    <property type="protein sequence ID" value="OE9A008206C1"/>
    <property type="gene ID" value="OE9A008206"/>
</dbReference>
<evidence type="ECO:0000313" key="1">
    <source>
        <dbReference type="EMBL" id="CAA2994397.1"/>
    </source>
</evidence>
<organism evidence="1 2">
    <name type="scientific">Olea europaea subsp. europaea</name>
    <dbReference type="NCBI Taxonomy" id="158383"/>
    <lineage>
        <taxon>Eukaryota</taxon>
        <taxon>Viridiplantae</taxon>
        <taxon>Streptophyta</taxon>
        <taxon>Embryophyta</taxon>
        <taxon>Tracheophyta</taxon>
        <taxon>Spermatophyta</taxon>
        <taxon>Magnoliopsida</taxon>
        <taxon>eudicotyledons</taxon>
        <taxon>Gunneridae</taxon>
        <taxon>Pentapetalae</taxon>
        <taxon>asterids</taxon>
        <taxon>lamiids</taxon>
        <taxon>Lamiales</taxon>
        <taxon>Oleaceae</taxon>
        <taxon>Oleeae</taxon>
        <taxon>Olea</taxon>
    </lineage>
</organism>
<dbReference type="AlphaFoldDB" id="A0A8S0SN82"/>
<gene>
    <name evidence="1" type="ORF">OLEA9_A008206</name>
</gene>
<evidence type="ECO:0000313" key="2">
    <source>
        <dbReference type="Proteomes" id="UP000594638"/>
    </source>
</evidence>
<comment type="caution">
    <text evidence="1">The sequence shown here is derived from an EMBL/GenBank/DDBJ whole genome shotgun (WGS) entry which is preliminary data.</text>
</comment>
<dbReference type="Proteomes" id="UP000594638">
    <property type="component" value="Unassembled WGS sequence"/>
</dbReference>
<protein>
    <submittedName>
        <fullName evidence="1">Uncharacterized protein</fullName>
    </submittedName>
</protein>
<accession>A0A8S0SN82</accession>